<feature type="domain" description="WW" evidence="16">
    <location>
        <begin position="1129"/>
        <end position="1162"/>
    </location>
</feature>
<dbReference type="InParanoid" id="C3YXT6"/>
<dbReference type="GO" id="GO:0005737">
    <property type="term" value="C:cytoplasm"/>
    <property type="evidence" value="ECO:0007669"/>
    <property type="project" value="UniProtKB-ARBA"/>
</dbReference>
<keyword evidence="5" id="KW-0479">Metal-binding</keyword>
<keyword evidence="4" id="KW-0963">Cytoplasm</keyword>
<organism>
    <name type="scientific">Branchiostoma floridae</name>
    <name type="common">Florida lancelet</name>
    <name type="synonym">Amphioxus</name>
    <dbReference type="NCBI Taxonomy" id="7739"/>
    <lineage>
        <taxon>Eukaryota</taxon>
        <taxon>Metazoa</taxon>
        <taxon>Chordata</taxon>
        <taxon>Cephalochordata</taxon>
        <taxon>Leptocardii</taxon>
        <taxon>Amphioxiformes</taxon>
        <taxon>Branchiostomatidae</taxon>
        <taxon>Branchiostoma</taxon>
    </lineage>
</organism>
<evidence type="ECO:0000256" key="12">
    <source>
        <dbReference type="PROSITE-ProRule" id="PRU00228"/>
    </source>
</evidence>
<evidence type="ECO:0000256" key="5">
    <source>
        <dbReference type="ARBA" id="ARBA00022723"/>
    </source>
</evidence>
<dbReference type="SUPFAM" id="SSF57850">
    <property type="entry name" value="RING/U-box"/>
    <property type="match status" value="1"/>
</dbReference>
<dbReference type="Pfam" id="PF09069">
    <property type="entry name" value="EF-hand_3"/>
    <property type="match status" value="1"/>
</dbReference>
<feature type="region of interest" description="Disordered" evidence="15">
    <location>
        <begin position="1616"/>
        <end position="1635"/>
    </location>
</feature>
<feature type="region of interest" description="Disordered" evidence="15">
    <location>
        <begin position="930"/>
        <end position="961"/>
    </location>
</feature>
<feature type="compositionally biased region" description="Polar residues" evidence="15">
    <location>
        <begin position="937"/>
        <end position="955"/>
    </location>
</feature>
<feature type="region of interest" description="Disordered" evidence="15">
    <location>
        <begin position="724"/>
        <end position="743"/>
    </location>
</feature>
<dbReference type="PROSITE" id="PS01357">
    <property type="entry name" value="ZF_ZZ_1"/>
    <property type="match status" value="1"/>
</dbReference>
<dbReference type="InterPro" id="IPR019734">
    <property type="entry name" value="TPR_rpt"/>
</dbReference>
<dbReference type="SUPFAM" id="SSF51045">
    <property type="entry name" value="WW domain"/>
    <property type="match status" value="1"/>
</dbReference>
<dbReference type="InterPro" id="IPR050774">
    <property type="entry name" value="KCMF1/Dystrophin"/>
</dbReference>
<dbReference type="PANTHER" id="PTHR12268:SF14">
    <property type="entry name" value="DYSTROPHIN-1"/>
    <property type="match status" value="1"/>
</dbReference>
<dbReference type="eggNOG" id="KOG4286">
    <property type="taxonomic scope" value="Eukaryota"/>
</dbReference>
<dbReference type="CDD" id="cd00176">
    <property type="entry name" value="SPEC"/>
    <property type="match status" value="4"/>
</dbReference>
<dbReference type="GO" id="GO:0016010">
    <property type="term" value="C:dystrophin-associated glycoprotein complex"/>
    <property type="evidence" value="ECO:0007669"/>
    <property type="project" value="UniProtKB-ARBA"/>
</dbReference>
<dbReference type="CDD" id="cd00201">
    <property type="entry name" value="WW"/>
    <property type="match status" value="1"/>
</dbReference>
<dbReference type="FunFam" id="3.30.60.90:FF:000001">
    <property type="entry name" value="Dystrophin isoform 2"/>
    <property type="match status" value="1"/>
</dbReference>
<feature type="compositionally biased region" description="Low complexity" evidence="15">
    <location>
        <begin position="1679"/>
        <end position="1698"/>
    </location>
</feature>
<dbReference type="InterPro" id="IPR015154">
    <property type="entry name" value="EF-hand_dom_typ2"/>
</dbReference>
<evidence type="ECO:0000259" key="17">
    <source>
        <dbReference type="PROSITE" id="PS50135"/>
    </source>
</evidence>
<feature type="region of interest" description="Disordered" evidence="15">
    <location>
        <begin position="1679"/>
        <end position="1766"/>
    </location>
</feature>
<dbReference type="PROSITE" id="PS50005">
    <property type="entry name" value="TPR"/>
    <property type="match status" value="1"/>
</dbReference>
<feature type="compositionally biased region" description="Basic and acidic residues" evidence="15">
    <location>
        <begin position="1497"/>
        <end position="1510"/>
    </location>
</feature>
<dbReference type="Gene3D" id="2.20.70.10">
    <property type="match status" value="1"/>
</dbReference>
<feature type="region of interest" description="Disordered" evidence="15">
    <location>
        <begin position="1497"/>
        <end position="1523"/>
    </location>
</feature>
<dbReference type="GO" id="GO:0003779">
    <property type="term" value="F:actin binding"/>
    <property type="evidence" value="ECO:0007669"/>
    <property type="project" value="UniProtKB-KW"/>
</dbReference>
<evidence type="ECO:0000256" key="11">
    <source>
        <dbReference type="ARBA" id="ARBA00023212"/>
    </source>
</evidence>
<dbReference type="eggNOG" id="KOG1840">
    <property type="taxonomic scope" value="Eukaryota"/>
</dbReference>
<feature type="coiled-coil region" evidence="14">
    <location>
        <begin position="968"/>
        <end position="1023"/>
    </location>
</feature>
<dbReference type="Pfam" id="PF13424">
    <property type="entry name" value="TPR_12"/>
    <property type="match status" value="2"/>
</dbReference>
<dbReference type="InterPro" id="IPR015153">
    <property type="entry name" value="EF-hand_dom_typ1"/>
</dbReference>
<evidence type="ECO:0000256" key="7">
    <source>
        <dbReference type="ARBA" id="ARBA00022833"/>
    </source>
</evidence>
<dbReference type="FunFam" id="2.20.70.10:FF:000004">
    <property type="entry name" value="dystrophin isoform X1"/>
    <property type="match status" value="1"/>
</dbReference>
<dbReference type="Pfam" id="PF13374">
    <property type="entry name" value="TPR_10"/>
    <property type="match status" value="1"/>
</dbReference>
<keyword evidence="10" id="KW-0009">Actin-binding</keyword>
<dbReference type="SUPFAM" id="SSF46966">
    <property type="entry name" value="Spectrin repeat"/>
    <property type="match status" value="6"/>
</dbReference>
<comment type="subcellular location">
    <subcellularLocation>
        <location evidence="2">Cell membrane</location>
        <location evidence="2">Sarcolemma</location>
        <topology evidence="2">Peripheral membrane protein</topology>
        <orientation evidence="2">Cytoplasmic side</orientation>
    </subcellularLocation>
    <subcellularLocation>
        <location evidence="1">Cytoplasm</location>
        <location evidence="1">Cytoskeleton</location>
    </subcellularLocation>
</comment>
<dbReference type="InterPro" id="IPR000433">
    <property type="entry name" value="Znf_ZZ"/>
</dbReference>
<dbReference type="PANTHER" id="PTHR12268">
    <property type="entry name" value="E3 UBIQUITIN-PROTEIN LIGASE KCMF1"/>
    <property type="match status" value="1"/>
</dbReference>
<evidence type="ECO:0000256" key="9">
    <source>
        <dbReference type="ARBA" id="ARBA00023136"/>
    </source>
</evidence>
<dbReference type="GO" id="GO:0042383">
    <property type="term" value="C:sarcolemma"/>
    <property type="evidence" value="ECO:0007669"/>
    <property type="project" value="UniProtKB-SubCell"/>
</dbReference>
<keyword evidence="6 12" id="KW-0863">Zinc-finger</keyword>
<accession>C3YXT6</accession>
<dbReference type="Gene3D" id="1.10.238.10">
    <property type="entry name" value="EF-hand"/>
    <property type="match status" value="2"/>
</dbReference>
<dbReference type="InterPro" id="IPR018159">
    <property type="entry name" value="Spectrin/alpha-actinin"/>
</dbReference>
<dbReference type="Pfam" id="PF00397">
    <property type="entry name" value="WW"/>
    <property type="match status" value="1"/>
</dbReference>
<evidence type="ECO:0000256" key="1">
    <source>
        <dbReference type="ARBA" id="ARBA00004245"/>
    </source>
</evidence>
<gene>
    <name evidence="18" type="ORF">BRAFLDRAFT_125744</name>
</gene>
<feature type="coiled-coil region" evidence="14">
    <location>
        <begin position="473"/>
        <end position="500"/>
    </location>
</feature>
<evidence type="ECO:0000256" key="4">
    <source>
        <dbReference type="ARBA" id="ARBA00022490"/>
    </source>
</evidence>
<dbReference type="EMBL" id="GG666563">
    <property type="protein sequence ID" value="EEN54895.1"/>
    <property type="molecule type" value="Genomic_DNA"/>
</dbReference>
<dbReference type="CDD" id="cd02334">
    <property type="entry name" value="ZZ_dystrophin"/>
    <property type="match status" value="1"/>
</dbReference>
<dbReference type="InterPro" id="IPR002017">
    <property type="entry name" value="Spectrin_repeat"/>
</dbReference>
<dbReference type="Gene3D" id="1.25.40.10">
    <property type="entry name" value="Tetratricopeptide repeat domain"/>
    <property type="match status" value="2"/>
</dbReference>
<dbReference type="PROSITE" id="PS50020">
    <property type="entry name" value="WW_DOMAIN_2"/>
    <property type="match status" value="1"/>
</dbReference>
<evidence type="ECO:0000256" key="8">
    <source>
        <dbReference type="ARBA" id="ARBA00022837"/>
    </source>
</evidence>
<dbReference type="Gene3D" id="1.20.58.60">
    <property type="match status" value="6"/>
</dbReference>
<evidence type="ECO:0000256" key="15">
    <source>
        <dbReference type="SAM" id="MobiDB-lite"/>
    </source>
</evidence>
<dbReference type="CDD" id="cd16242">
    <property type="entry name" value="EFh_DMD_like"/>
    <property type="match status" value="1"/>
</dbReference>
<feature type="coiled-coil region" evidence="14">
    <location>
        <begin position="45"/>
        <end position="72"/>
    </location>
</feature>
<dbReference type="STRING" id="7739.C3YXT6"/>
<feature type="domain" description="ZZ-type" evidence="17">
    <location>
        <begin position="1383"/>
        <end position="1439"/>
    </location>
</feature>
<dbReference type="Gene3D" id="3.30.60.90">
    <property type="match status" value="1"/>
</dbReference>
<dbReference type="SUPFAM" id="SSF47473">
    <property type="entry name" value="EF-hand"/>
    <property type="match status" value="2"/>
</dbReference>
<keyword evidence="14" id="KW-0175">Coiled coil</keyword>
<evidence type="ECO:0000256" key="13">
    <source>
        <dbReference type="PROSITE-ProRule" id="PRU00339"/>
    </source>
</evidence>
<keyword evidence="8" id="KW-0106">Calcium</keyword>
<reference evidence="18" key="1">
    <citation type="journal article" date="2008" name="Nature">
        <title>The amphioxus genome and the evolution of the chordate karyotype.</title>
        <authorList>
            <consortium name="US DOE Joint Genome Institute (JGI-PGF)"/>
            <person name="Putnam N.H."/>
            <person name="Butts T."/>
            <person name="Ferrier D.E.K."/>
            <person name="Furlong R.F."/>
            <person name="Hellsten U."/>
            <person name="Kawashima T."/>
            <person name="Robinson-Rechavi M."/>
            <person name="Shoguchi E."/>
            <person name="Terry A."/>
            <person name="Yu J.-K."/>
            <person name="Benito-Gutierrez E.L."/>
            <person name="Dubchak I."/>
            <person name="Garcia-Fernandez J."/>
            <person name="Gibson-Brown J.J."/>
            <person name="Grigoriev I.V."/>
            <person name="Horton A.C."/>
            <person name="de Jong P.J."/>
            <person name="Jurka J."/>
            <person name="Kapitonov V.V."/>
            <person name="Kohara Y."/>
            <person name="Kuroki Y."/>
            <person name="Lindquist E."/>
            <person name="Lucas S."/>
            <person name="Osoegawa K."/>
            <person name="Pennacchio L.A."/>
            <person name="Salamov A.A."/>
            <person name="Satou Y."/>
            <person name="Sauka-Spengler T."/>
            <person name="Schmutz J."/>
            <person name="Shin-I T."/>
            <person name="Toyoda A."/>
            <person name="Bronner-Fraser M."/>
            <person name="Fujiyama A."/>
            <person name="Holland L.Z."/>
            <person name="Holland P.W.H."/>
            <person name="Satoh N."/>
            <person name="Rokhsar D.S."/>
        </authorList>
    </citation>
    <scope>NUCLEOTIDE SEQUENCE [LARGE SCALE GENOMIC DNA]</scope>
    <source>
        <strain evidence="18">S238N-H82</strain>
        <tissue evidence="18">Testes</tissue>
    </source>
</reference>
<keyword evidence="7" id="KW-0862">Zinc</keyword>
<dbReference type="Pfam" id="PF00569">
    <property type="entry name" value="ZZ"/>
    <property type="match status" value="1"/>
</dbReference>
<evidence type="ECO:0000313" key="18">
    <source>
        <dbReference type="EMBL" id="EEN54895.1"/>
    </source>
</evidence>
<evidence type="ECO:0008006" key="19">
    <source>
        <dbReference type="Google" id="ProtNLM"/>
    </source>
</evidence>
<dbReference type="InterPro" id="IPR043145">
    <property type="entry name" value="Znf_ZZ_sf"/>
</dbReference>
<dbReference type="PROSITE" id="PS50135">
    <property type="entry name" value="ZF_ZZ_2"/>
    <property type="match status" value="1"/>
</dbReference>
<dbReference type="SMART" id="SM00291">
    <property type="entry name" value="ZnF_ZZ"/>
    <property type="match status" value="1"/>
</dbReference>
<proteinExistence type="predicted"/>
<dbReference type="SMART" id="SM00456">
    <property type="entry name" value="WW"/>
    <property type="match status" value="1"/>
</dbReference>
<dbReference type="SMART" id="SM00150">
    <property type="entry name" value="SPEC"/>
    <property type="match status" value="7"/>
</dbReference>
<feature type="compositionally biased region" description="Polar residues" evidence="15">
    <location>
        <begin position="1699"/>
        <end position="1712"/>
    </location>
</feature>
<name>C3YXT6_BRAFL</name>
<evidence type="ECO:0000256" key="3">
    <source>
        <dbReference type="ARBA" id="ARBA00022475"/>
    </source>
</evidence>
<evidence type="ECO:0000259" key="16">
    <source>
        <dbReference type="PROSITE" id="PS50020"/>
    </source>
</evidence>
<dbReference type="InterPro" id="IPR001202">
    <property type="entry name" value="WW_dom"/>
</dbReference>
<evidence type="ECO:0000256" key="10">
    <source>
        <dbReference type="ARBA" id="ARBA00023203"/>
    </source>
</evidence>
<dbReference type="GO" id="GO:0005856">
    <property type="term" value="C:cytoskeleton"/>
    <property type="evidence" value="ECO:0007669"/>
    <property type="project" value="UniProtKB-SubCell"/>
</dbReference>
<feature type="compositionally biased region" description="Low complexity" evidence="15">
    <location>
        <begin position="1511"/>
        <end position="1521"/>
    </location>
</feature>
<evidence type="ECO:0000256" key="2">
    <source>
        <dbReference type="ARBA" id="ARBA00004278"/>
    </source>
</evidence>
<dbReference type="InterPro" id="IPR011992">
    <property type="entry name" value="EF-hand-dom_pair"/>
</dbReference>
<keyword evidence="13" id="KW-0802">TPR repeat</keyword>
<evidence type="ECO:0000256" key="6">
    <source>
        <dbReference type="ARBA" id="ARBA00022771"/>
    </source>
</evidence>
<dbReference type="SMART" id="SM00028">
    <property type="entry name" value="TPR"/>
    <property type="match status" value="6"/>
</dbReference>
<evidence type="ECO:0000256" key="14">
    <source>
        <dbReference type="SAM" id="Coils"/>
    </source>
</evidence>
<dbReference type="InterPro" id="IPR036020">
    <property type="entry name" value="WW_dom_sf"/>
</dbReference>
<dbReference type="SUPFAM" id="SSF48452">
    <property type="entry name" value="TPR-like"/>
    <property type="match status" value="2"/>
</dbReference>
<sequence>MDSQYGYLHWWLEEASMQTEEFQEEIDELLFWLEDTEGILNKQVCPADEDQLEEALEKVKDKENDLGSRQDNVNTINQTGNRIMTTPGASKALVSNVKKKVDNLNTRWLTVTPEIPQKRRGLQDQLHFCRTFLEELEELLVWMAHTMQLLEQQKGPISSATSSDEGDQVIIDPKTMKDALTARQSNVDNVNLTYNSLVAESKDLEVDVPDYVRDKIRKLNADWAKIRYMAANLRPTSDSDVESLVMEQRRSMEEMETARIEVGAMQARADMPSMYPDFDKSVAELRDWLMLLDHMLKSQIVTVGDVEEIEEMIIKQKTVLNDLDVKKPQLDTVVAAGRRLIQTADTDSDKQLLKEKVDRIQEQWDEASTRVGARKRELDNMLTDCHHWDELREDVSRWLEQAEQQVEHDSEVGQTVDVLDKQIAQHKEFMDNLRQWQPSIEAVNDLAQKLISDYSNDDTSKIKQMIDRINGRWQQLNNRCRERQQNLKNALEKLQKFSLQLEEFLAWLSEAEAAMEVRVVCLFACLFVCLLLEEFLAWLSEAEAAMEVLDEETSREGVLDDQEHLKVWRDQYRVGQGARGKVTVWWFSQQGRMVSWVAWADLEWEEFEVDTDTRLGSNLFHLAQGKETTVSLSCYWKFVPPTILESGHDQRLRPAEAVDSSGVADEPATDDRPRHSCRLHLRKACGNCLLGNPLITPGHFKLTQAQPRRCPTQVQNLKEERTGYSKRIPGGEGRRGERSATEGTGCDGVTGTGWWIWFLSGATLDTKPSLVSWVSYAMIELTFSVKDMLLKFEQDLQAEIDAHQDVWSSLNDTGRHILQSIEHCEDAQMLQRRLENMNDRWTALRSKSLDIRQRLEANIEQWNQLLITLQDLIEWCGIKEDELTRMQPVGGDLNTVQQQQADHKLFRQSVEDKRPLIETSLETGKEYLVEQGEDSRSTLNTSGDSQISATSLSDELSTEEDKVGLTPEEQAKEIARNLKRQVKTLTDKWAQLQGRSDIWQKRIDDVQNKLRQLHDAMNDLSGKLHEGETLKASWLPVGDLIIDNLQDQIDDVKAFQAQIAPIQSNVDYTNNLANSFPPMDVQLSSSNLNRLEDLNTRWRLLQVSAQDRLKQLEEALRDFGPNSQHFLSTSVEGTWERAVAANKVPYYINHTTETTSWDHPKMTELFQSLADLNDVRFSAYRTAMKLRRLQKALCLDLLSMNNAIDAFDQHGLRGQNDRLMDVIEIINCLTTIYDNLEQDHGNLVNVPLCVDMCLNWLLNVYDTGRSGKIRVLSFKVGIISLCRAHLEDKYRFNFRLIAEATGFADQRKLGLLLHDLIQVPRQLGEIASFGGSNIEPSVRSCFERAGGKPEIEAAHFLDWMKQEPQSMVWLPVLHRLAAAETAKHQAKCNICKEYPIVGFRYRCLRCFNFDMCQSCFLSGRKAKGHKLSHPMQEYCTATTSGEDVRDFAKVVRNKFRSKKSLKKHPRLGYLPVQTVLEGDNLETPLVLWRYEQVTPDREEPPRHLHIEERQPSSSPQQAVSQDMHSRLELYASRLAEVEQSMNSMSSSSDIWTTVSSTKIRGSLRVIIAVLSGKEKPKSPAQIVVAIDQEQRAELEAMIKDLEEENRNLQMEYERLKIQKQQQPSPQAEPRSEVNRDNELIAEAKLLRQHKGRLEARMQILEDHNRQLEAQLQRLRQLLEQPQSDRSPTSHTSSSSHTPNEVTPSSSQGSLPGNTPPSRAPRFPTTTNGLPNGDGAVNGAADIRVQGATRTPPPLRDGQRRQQTPEEQLEEVMREVNSSFPPDSNHTQGKNTVGSLFNMAGDLNKAVGKLVTVMTNEDGTEMGENVTIDEKTIYGDNTAHPDIAASLHNLGSSWGELGDNKKAIGFYEQSLSMRKTIYGDNTAHPDIAASLYNLGSSWGKLGDNKKAIGFCEQSLSMRKTIYGDNTVHPDIAASLNNLGLAWGKLGDHKKAISFCQQSLSMMKTIYGDNTAHPDIAGSLYNLGSSWSNLGDNRKAIGYYEQSLSMRKTIYGDNTAHPDIAASLNNLGSSWGKLGDHKKAISFCQQSLSMQKTIYGDSTVHPDIAASLQNLGLAWGKLGDHKKAIGYFELSLSMMKTIYGDNTAHPDIARALYNLQLAWTNIGVYQRAMVTIK</sequence>
<dbReference type="InterPro" id="IPR035436">
    <property type="entry name" value="Dystrophin/utrophin"/>
</dbReference>
<protein>
    <recommendedName>
        <fullName evidence="19">Dystrophin</fullName>
    </recommendedName>
</protein>
<dbReference type="InterPro" id="IPR011990">
    <property type="entry name" value="TPR-like_helical_dom_sf"/>
</dbReference>
<dbReference type="Pfam" id="PF00435">
    <property type="entry name" value="Spectrin"/>
    <property type="match status" value="6"/>
</dbReference>
<feature type="repeat" description="TPR" evidence="13">
    <location>
        <begin position="1975"/>
        <end position="2008"/>
    </location>
</feature>
<dbReference type="GO" id="GO:0008270">
    <property type="term" value="F:zinc ion binding"/>
    <property type="evidence" value="ECO:0007669"/>
    <property type="project" value="UniProtKB-KW"/>
</dbReference>
<feature type="coiled-coil region" evidence="14">
    <location>
        <begin position="827"/>
        <end position="872"/>
    </location>
</feature>
<keyword evidence="11" id="KW-0206">Cytoskeleton</keyword>
<keyword evidence="3" id="KW-1003">Cell membrane</keyword>
<dbReference type="Pfam" id="PF09068">
    <property type="entry name" value="EF-hand_2"/>
    <property type="match status" value="1"/>
</dbReference>
<keyword evidence="9" id="KW-0472">Membrane</keyword>
<dbReference type="PROSITE" id="PS01159">
    <property type="entry name" value="WW_DOMAIN_1"/>
    <property type="match status" value="1"/>
</dbReference>
<dbReference type="PIRSF" id="PIRSF002341">
    <property type="entry name" value="Dystrophin/utrophin"/>
    <property type="match status" value="1"/>
</dbReference>